<evidence type="ECO:0000313" key="7">
    <source>
        <dbReference type="EMBL" id="HEG90766.1"/>
    </source>
</evidence>
<organism evidence="7">
    <name type="scientific">Thermorudis peleae</name>
    <dbReference type="NCBI Taxonomy" id="1382356"/>
    <lineage>
        <taxon>Bacteria</taxon>
        <taxon>Pseudomonadati</taxon>
        <taxon>Thermomicrobiota</taxon>
        <taxon>Thermomicrobia</taxon>
        <taxon>Thermomicrobia incertae sedis</taxon>
        <taxon>Thermorudis</taxon>
    </lineage>
</organism>
<dbReference type="GO" id="GO:1904680">
    <property type="term" value="F:peptide transmembrane transporter activity"/>
    <property type="evidence" value="ECO:0007669"/>
    <property type="project" value="TreeGrafter"/>
</dbReference>
<dbReference type="PANTHER" id="PTHR30290:SF10">
    <property type="entry name" value="PERIPLASMIC OLIGOPEPTIDE-BINDING PROTEIN-RELATED"/>
    <property type="match status" value="1"/>
</dbReference>
<proteinExistence type="inferred from homology"/>
<comment type="subcellular location">
    <subcellularLocation>
        <location evidence="1">Cell envelope</location>
    </subcellularLocation>
</comment>
<dbReference type="Gene3D" id="3.90.76.10">
    <property type="entry name" value="Dipeptide-binding Protein, Domain 1"/>
    <property type="match status" value="1"/>
</dbReference>
<feature type="compositionally biased region" description="Low complexity" evidence="5">
    <location>
        <begin position="73"/>
        <end position="85"/>
    </location>
</feature>
<comment type="caution">
    <text evidence="7">The sequence shown here is derived from an EMBL/GenBank/DDBJ whole genome shotgun (WGS) entry which is preliminary data.</text>
</comment>
<evidence type="ECO:0000256" key="4">
    <source>
        <dbReference type="ARBA" id="ARBA00022729"/>
    </source>
</evidence>
<keyword evidence="4" id="KW-0732">Signal</keyword>
<protein>
    <submittedName>
        <fullName evidence="7">Peptide ABC transporter substrate-binding protein</fullName>
    </submittedName>
</protein>
<dbReference type="Gene3D" id="3.10.105.10">
    <property type="entry name" value="Dipeptide-binding Protein, Domain 3"/>
    <property type="match status" value="1"/>
</dbReference>
<feature type="region of interest" description="Disordered" evidence="5">
    <location>
        <begin position="60"/>
        <end position="85"/>
    </location>
</feature>
<reference evidence="7" key="1">
    <citation type="journal article" date="2020" name="mSystems">
        <title>Genome- and Community-Level Interaction Insights into Carbon Utilization and Element Cycling Functions of Hydrothermarchaeota in Hydrothermal Sediment.</title>
        <authorList>
            <person name="Zhou Z."/>
            <person name="Liu Y."/>
            <person name="Xu W."/>
            <person name="Pan J."/>
            <person name="Luo Z.H."/>
            <person name="Li M."/>
        </authorList>
    </citation>
    <scope>NUCLEOTIDE SEQUENCE [LARGE SCALE GENOMIC DNA]</scope>
    <source>
        <strain evidence="7">SpSt-210</strain>
    </source>
</reference>
<dbReference type="GO" id="GO:0030288">
    <property type="term" value="C:outer membrane-bounded periplasmic space"/>
    <property type="evidence" value="ECO:0007669"/>
    <property type="project" value="UniProtKB-ARBA"/>
</dbReference>
<evidence type="ECO:0000256" key="2">
    <source>
        <dbReference type="ARBA" id="ARBA00005695"/>
    </source>
</evidence>
<gene>
    <name evidence="7" type="ORF">ENP34_04900</name>
</gene>
<dbReference type="Gene3D" id="3.40.190.10">
    <property type="entry name" value="Periplasmic binding protein-like II"/>
    <property type="match status" value="1"/>
</dbReference>
<evidence type="ECO:0000256" key="3">
    <source>
        <dbReference type="ARBA" id="ARBA00022448"/>
    </source>
</evidence>
<dbReference type="GO" id="GO:0043190">
    <property type="term" value="C:ATP-binding cassette (ABC) transporter complex"/>
    <property type="evidence" value="ECO:0007669"/>
    <property type="project" value="InterPro"/>
</dbReference>
<accession>A0A831TE68</accession>
<name>A0A831TE68_9BACT</name>
<dbReference type="GO" id="GO:0015833">
    <property type="term" value="P:peptide transport"/>
    <property type="evidence" value="ECO:0007669"/>
    <property type="project" value="TreeGrafter"/>
</dbReference>
<dbReference type="InterPro" id="IPR030678">
    <property type="entry name" value="Peptide/Ni-bd"/>
</dbReference>
<keyword evidence="3" id="KW-0813">Transport</keyword>
<feature type="domain" description="Solute-binding protein family 5" evidence="6">
    <location>
        <begin position="135"/>
        <end position="455"/>
    </location>
</feature>
<dbReference type="PIRSF" id="PIRSF002741">
    <property type="entry name" value="MppA"/>
    <property type="match status" value="1"/>
</dbReference>
<comment type="similarity">
    <text evidence="2">Belongs to the bacterial solute-binding protein 5 family.</text>
</comment>
<dbReference type="AlphaFoldDB" id="A0A831TE68"/>
<dbReference type="CDD" id="cd08503">
    <property type="entry name" value="PBP2_NikA_DppA_OppA_like_17"/>
    <property type="match status" value="1"/>
</dbReference>
<dbReference type="EMBL" id="DSIY01000114">
    <property type="protein sequence ID" value="HEG90766.1"/>
    <property type="molecule type" value="Genomic_DNA"/>
</dbReference>
<sequence length="572" mass="62922">MRKIDDVRRALHPVANHLIDEHLAGRLSRRELLRRLSVLGVSLPIIAAIASACRQGATETPAQSATPASGASPVTVASPTTGAAGTPAGGLPLLRAAILMPAGKIDPVTVADEGGLCVLGQTGEYLCWADRELNLRPQLAESWEPNEDASVWKFTVRQGVTFHDGQPLRVEDVVATFRRLADPDVGSNALSAFAGILTPDGVRAEGDRTVVFELERPFSNFPYLVSSDTYNTVIVPENFEGDYEASFVGTGPFRLKEYQPRVKASFVRNPEYWGQPAIPDEIELRFYEDESARILAFQGREVDVIARITPAGGQPLLTDPNVTVIEFSSATHLQVHMRTDMEPFTDRRVRQALALTLDRNAIVDGLLLGKADIGNDHPFAPVYPSADTTVPQRQRDLDLARRLMQEAGYPDGFPMKLVSWRGIEIPDLAAILQQSAQEIGIQMEVELTDPGTYYGKAVFGESPWLDSVLGITDYGHRGSPDTYLRAALRSDGVWNAAHFKNEDYDRLVDEYAAATDLQRQRQIARQIEELLLEETPLLITFFNRYLTTVRSGISGVEPTAIGHLRLDQARAG</sequence>
<evidence type="ECO:0000256" key="5">
    <source>
        <dbReference type="SAM" id="MobiDB-lite"/>
    </source>
</evidence>
<feature type="compositionally biased region" description="Polar residues" evidence="5">
    <location>
        <begin position="60"/>
        <end position="69"/>
    </location>
</feature>
<evidence type="ECO:0000259" key="6">
    <source>
        <dbReference type="Pfam" id="PF00496"/>
    </source>
</evidence>
<dbReference type="InterPro" id="IPR000914">
    <property type="entry name" value="SBP_5_dom"/>
</dbReference>
<dbReference type="SUPFAM" id="SSF53850">
    <property type="entry name" value="Periplasmic binding protein-like II"/>
    <property type="match status" value="1"/>
</dbReference>
<dbReference type="InterPro" id="IPR039424">
    <property type="entry name" value="SBP_5"/>
</dbReference>
<dbReference type="PANTHER" id="PTHR30290">
    <property type="entry name" value="PERIPLASMIC BINDING COMPONENT OF ABC TRANSPORTER"/>
    <property type="match status" value="1"/>
</dbReference>
<dbReference type="Pfam" id="PF00496">
    <property type="entry name" value="SBP_bac_5"/>
    <property type="match status" value="1"/>
</dbReference>
<evidence type="ECO:0000256" key="1">
    <source>
        <dbReference type="ARBA" id="ARBA00004196"/>
    </source>
</evidence>